<evidence type="ECO:0000259" key="5">
    <source>
        <dbReference type="Pfam" id="PF06144"/>
    </source>
</evidence>
<keyword evidence="1" id="KW-0808">Transferase</keyword>
<dbReference type="Pfam" id="PF06144">
    <property type="entry name" value="DNA_pol3_delta"/>
    <property type="match status" value="1"/>
</dbReference>
<gene>
    <name evidence="6" type="ORF">UX60_C0004G0013</name>
</gene>
<keyword evidence="4" id="KW-0239">DNA-directed DNA polymerase</keyword>
<evidence type="ECO:0000256" key="1">
    <source>
        <dbReference type="ARBA" id="ARBA00022679"/>
    </source>
</evidence>
<proteinExistence type="predicted"/>
<dbReference type="GO" id="GO:0009360">
    <property type="term" value="C:DNA polymerase III complex"/>
    <property type="evidence" value="ECO:0007669"/>
    <property type="project" value="InterPro"/>
</dbReference>
<dbReference type="GO" id="GO:0003677">
    <property type="term" value="F:DNA binding"/>
    <property type="evidence" value="ECO:0007669"/>
    <property type="project" value="InterPro"/>
</dbReference>
<name>A0A0G1QHK1_9BACT</name>
<dbReference type="Proteomes" id="UP000034487">
    <property type="component" value="Unassembled WGS sequence"/>
</dbReference>
<evidence type="ECO:0000313" key="6">
    <source>
        <dbReference type="EMBL" id="KKU44474.1"/>
    </source>
</evidence>
<evidence type="ECO:0000256" key="2">
    <source>
        <dbReference type="ARBA" id="ARBA00022695"/>
    </source>
</evidence>
<dbReference type="GO" id="GO:0003887">
    <property type="term" value="F:DNA-directed DNA polymerase activity"/>
    <property type="evidence" value="ECO:0007669"/>
    <property type="project" value="UniProtKB-KW"/>
</dbReference>
<dbReference type="InterPro" id="IPR010372">
    <property type="entry name" value="DNA_pol3_delta_N"/>
</dbReference>
<evidence type="ECO:0000256" key="4">
    <source>
        <dbReference type="ARBA" id="ARBA00022932"/>
    </source>
</evidence>
<dbReference type="PANTHER" id="PTHR34388">
    <property type="entry name" value="DNA POLYMERASE III SUBUNIT DELTA"/>
    <property type="match status" value="1"/>
</dbReference>
<dbReference type="PANTHER" id="PTHR34388:SF1">
    <property type="entry name" value="DNA POLYMERASE III SUBUNIT DELTA"/>
    <property type="match status" value="1"/>
</dbReference>
<dbReference type="SUPFAM" id="SSF52540">
    <property type="entry name" value="P-loop containing nucleoside triphosphate hydrolases"/>
    <property type="match status" value="1"/>
</dbReference>
<dbReference type="GO" id="GO:0006261">
    <property type="term" value="P:DNA-templated DNA replication"/>
    <property type="evidence" value="ECO:0007669"/>
    <property type="project" value="TreeGrafter"/>
</dbReference>
<keyword evidence="3" id="KW-0235">DNA replication</keyword>
<feature type="domain" description="DNA polymerase III delta N-terminal" evidence="5">
    <location>
        <begin position="5"/>
        <end position="92"/>
    </location>
</feature>
<keyword evidence="2" id="KW-0548">Nucleotidyltransferase</keyword>
<organism evidence="6 7">
    <name type="scientific">Berkelbacteria bacterium GW2011_GWA2_46_7</name>
    <dbReference type="NCBI Taxonomy" id="1618335"/>
    <lineage>
        <taxon>Bacteria</taxon>
        <taxon>Candidatus Berkelbacteria</taxon>
    </lineage>
</organism>
<dbReference type="EMBL" id="LCMV01000004">
    <property type="protein sequence ID" value="KKU44474.1"/>
    <property type="molecule type" value="Genomic_DNA"/>
</dbReference>
<dbReference type="Gene3D" id="3.40.50.300">
    <property type="entry name" value="P-loop containing nucleotide triphosphate hydrolases"/>
    <property type="match status" value="1"/>
</dbReference>
<accession>A0A0G1QHK1</accession>
<reference evidence="6 7" key="1">
    <citation type="journal article" date="2015" name="Nature">
        <title>rRNA introns, odd ribosomes, and small enigmatic genomes across a large radiation of phyla.</title>
        <authorList>
            <person name="Brown C.T."/>
            <person name="Hug L.A."/>
            <person name="Thomas B.C."/>
            <person name="Sharon I."/>
            <person name="Castelle C.J."/>
            <person name="Singh A."/>
            <person name="Wilkins M.J."/>
            <person name="Williams K.H."/>
            <person name="Banfield J.F."/>
        </authorList>
    </citation>
    <scope>NUCLEOTIDE SEQUENCE [LARGE SCALE GENOMIC DNA]</scope>
</reference>
<protein>
    <submittedName>
        <fullName evidence="6">Polymerase III, delta subunit protein</fullName>
    </submittedName>
</protein>
<dbReference type="InterPro" id="IPR005790">
    <property type="entry name" value="DNA_polIII_delta"/>
</dbReference>
<comment type="caution">
    <text evidence="6">The sequence shown here is derived from an EMBL/GenBank/DDBJ whole genome shotgun (WGS) entry which is preliminary data.</text>
</comment>
<evidence type="ECO:0000313" key="7">
    <source>
        <dbReference type="Proteomes" id="UP000034487"/>
    </source>
</evidence>
<sequence>MLVYLSGSDSFMAREAISKLKTKYLEKNPDGVELIEIDATEPMRNWADLKTVPLFATSRLIIIKRAGELPVDEQDSLASILTDLPASSVVAIWDAKPLKANSALLVITNKAGKTISAEPLMGTALKNWITAQAGGIGFEATPETVNELVDQYGSDLWAIQTDLKTRGGAPSISDWRKAQEVKPFALFEYVRGKRWSELKKHLIAGHQRGEAVEMTIGSLAAAVRKNVSDPSLKRKMTDTLSEIDIALKSGLIESGDAIALLACYLPDGASTSLGASQKRVQWEVAWESLT</sequence>
<dbReference type="InterPro" id="IPR027417">
    <property type="entry name" value="P-loop_NTPase"/>
</dbReference>
<dbReference type="AlphaFoldDB" id="A0A0G1QHK1"/>
<evidence type="ECO:0000256" key="3">
    <source>
        <dbReference type="ARBA" id="ARBA00022705"/>
    </source>
</evidence>